<evidence type="ECO:0000256" key="1">
    <source>
        <dbReference type="ARBA" id="ARBA00000971"/>
    </source>
</evidence>
<protein>
    <recommendedName>
        <fullName evidence="4">Peptidyl-prolyl cis-trans isomerase</fullName>
        <ecNumber evidence="4">5.2.1.8</ecNumber>
    </recommendedName>
</protein>
<gene>
    <name evidence="6" type="primary">gldI</name>
    <name evidence="6" type="ORF">AB3G39_06850</name>
</gene>
<sequence length="227" mass="26208">MKYTYLIVITLFLSGLISSCKQHQEARRPISHTSGTFMKKSVARNKKLVATEEDQIKTLMKSKPTVEYFSSSKGYWYSYEIKNDIDTISPKKGDIAYFDYEVKDLDGTIIYSQLELRPQVYHIDKEDIMMGLRDGIKLMHRNEKVNFLFPSHMGFGYHGDNKKIGVNQPLLCTVTLRDFRPESTYKKQAELETLSTDNTLKKVNKDTTPRSQSAVKKTITQIKDTLK</sequence>
<proteinExistence type="inferred from homology"/>
<keyword evidence="2 3" id="KW-0697">Rotamase</keyword>
<dbReference type="InterPro" id="IPR019869">
    <property type="entry name" value="Motility-assoc_PPIase_GldI"/>
</dbReference>
<dbReference type="GO" id="GO:0003755">
    <property type="term" value="F:peptidyl-prolyl cis-trans isomerase activity"/>
    <property type="evidence" value="ECO:0007669"/>
    <property type="project" value="UniProtKB-UniRule"/>
</dbReference>
<dbReference type="Gene3D" id="3.10.50.40">
    <property type="match status" value="1"/>
</dbReference>
<dbReference type="SUPFAM" id="SSF54534">
    <property type="entry name" value="FKBP-like"/>
    <property type="match status" value="1"/>
</dbReference>
<reference evidence="6" key="1">
    <citation type="submission" date="2024-07" db="EMBL/GenBank/DDBJ databases">
        <authorList>
            <person name="Biller S.J."/>
        </authorList>
    </citation>
    <scope>NUCLEOTIDE SEQUENCE</scope>
    <source>
        <strain evidence="6">WC2416</strain>
    </source>
</reference>
<evidence type="ECO:0000256" key="2">
    <source>
        <dbReference type="ARBA" id="ARBA00023110"/>
    </source>
</evidence>
<dbReference type="PROSITE" id="PS51257">
    <property type="entry name" value="PROKAR_LIPOPROTEIN"/>
    <property type="match status" value="1"/>
</dbReference>
<evidence type="ECO:0000256" key="3">
    <source>
        <dbReference type="PROSITE-ProRule" id="PRU00277"/>
    </source>
</evidence>
<name>A0AB39WEW0_9FLAO</name>
<evidence type="ECO:0000313" key="6">
    <source>
        <dbReference type="EMBL" id="XDV00075.1"/>
    </source>
</evidence>
<dbReference type="AlphaFoldDB" id="A0AB39WEW0"/>
<evidence type="ECO:0000256" key="4">
    <source>
        <dbReference type="RuleBase" id="RU003915"/>
    </source>
</evidence>
<evidence type="ECO:0000259" key="5">
    <source>
        <dbReference type="PROSITE" id="PS50059"/>
    </source>
</evidence>
<dbReference type="PROSITE" id="PS50059">
    <property type="entry name" value="FKBP_PPIASE"/>
    <property type="match status" value="1"/>
</dbReference>
<dbReference type="RefSeq" id="WP_367754516.1">
    <property type="nucleotide sequence ID" value="NZ_CP165626.1"/>
</dbReference>
<dbReference type="EC" id="5.2.1.8" evidence="4"/>
<comment type="similarity">
    <text evidence="4">Belongs to the FKBP-type PPIase family.</text>
</comment>
<dbReference type="Pfam" id="PF00254">
    <property type="entry name" value="FKBP_C"/>
    <property type="match status" value="1"/>
</dbReference>
<accession>A0AB39WEW0</accession>
<dbReference type="EMBL" id="CP165626">
    <property type="protein sequence ID" value="XDV00075.1"/>
    <property type="molecule type" value="Genomic_DNA"/>
</dbReference>
<dbReference type="InterPro" id="IPR001179">
    <property type="entry name" value="PPIase_FKBP_dom"/>
</dbReference>
<comment type="catalytic activity">
    <reaction evidence="1 3 4">
        <text>[protein]-peptidylproline (omega=180) = [protein]-peptidylproline (omega=0)</text>
        <dbReference type="Rhea" id="RHEA:16237"/>
        <dbReference type="Rhea" id="RHEA-COMP:10747"/>
        <dbReference type="Rhea" id="RHEA-COMP:10748"/>
        <dbReference type="ChEBI" id="CHEBI:83833"/>
        <dbReference type="ChEBI" id="CHEBI:83834"/>
        <dbReference type="EC" id="5.2.1.8"/>
    </reaction>
</comment>
<keyword evidence="3 4" id="KW-0413">Isomerase</keyword>
<feature type="domain" description="PPIase FKBP-type" evidence="5">
    <location>
        <begin position="93"/>
        <end position="180"/>
    </location>
</feature>
<dbReference type="InterPro" id="IPR046357">
    <property type="entry name" value="PPIase_dom_sf"/>
</dbReference>
<organism evidence="6">
    <name type="scientific">Flavobacterium sp. WC2416</name>
    <dbReference type="NCBI Taxonomy" id="3234141"/>
    <lineage>
        <taxon>Bacteria</taxon>
        <taxon>Pseudomonadati</taxon>
        <taxon>Bacteroidota</taxon>
        <taxon>Flavobacteriia</taxon>
        <taxon>Flavobacteriales</taxon>
        <taxon>Flavobacteriaceae</taxon>
        <taxon>Flavobacterium</taxon>
    </lineage>
</organism>
<dbReference type="NCBIfam" id="TIGR03516">
    <property type="entry name" value="ppisom_GldI"/>
    <property type="match status" value="1"/>
</dbReference>